<dbReference type="InterPro" id="IPR044636">
    <property type="entry name" value="RADIALIS-like"/>
</dbReference>
<dbReference type="CDD" id="cd00167">
    <property type="entry name" value="SANT"/>
    <property type="match status" value="1"/>
</dbReference>
<keyword evidence="1" id="KW-0805">Transcription regulation</keyword>
<comment type="caution">
    <text evidence="5">The sequence shown here is derived from an EMBL/GenBank/DDBJ whole genome shotgun (WGS) entry which is preliminary data.</text>
</comment>
<organism evidence="5 6">
    <name type="scientific">Xanthoceras sorbifolium</name>
    <dbReference type="NCBI Taxonomy" id="99658"/>
    <lineage>
        <taxon>Eukaryota</taxon>
        <taxon>Viridiplantae</taxon>
        <taxon>Streptophyta</taxon>
        <taxon>Embryophyta</taxon>
        <taxon>Tracheophyta</taxon>
        <taxon>Spermatophyta</taxon>
        <taxon>Magnoliopsida</taxon>
        <taxon>eudicotyledons</taxon>
        <taxon>Gunneridae</taxon>
        <taxon>Pentapetalae</taxon>
        <taxon>rosids</taxon>
        <taxon>malvids</taxon>
        <taxon>Sapindales</taxon>
        <taxon>Sapindaceae</taxon>
        <taxon>Xanthoceroideae</taxon>
        <taxon>Xanthoceras</taxon>
    </lineage>
</organism>
<dbReference type="PROSITE" id="PS50090">
    <property type="entry name" value="MYB_LIKE"/>
    <property type="match status" value="1"/>
</dbReference>
<dbReference type="Gene3D" id="1.10.10.60">
    <property type="entry name" value="Homeodomain-like"/>
    <property type="match status" value="1"/>
</dbReference>
<feature type="domain" description="Myb-like" evidence="4">
    <location>
        <begin position="3"/>
        <end position="58"/>
    </location>
</feature>
<reference evidence="5 6" key="1">
    <citation type="submission" date="2021-02" db="EMBL/GenBank/DDBJ databases">
        <title>Plant Genome Project.</title>
        <authorList>
            <person name="Zhang R.-G."/>
        </authorList>
    </citation>
    <scope>NUCLEOTIDE SEQUENCE [LARGE SCALE GENOMIC DNA]</scope>
    <source>
        <tissue evidence="5">Leaves</tissue>
    </source>
</reference>
<evidence type="ECO:0000313" key="6">
    <source>
        <dbReference type="Proteomes" id="UP000827721"/>
    </source>
</evidence>
<dbReference type="PANTHER" id="PTHR43952">
    <property type="entry name" value="MYB FAMILY TRANSCRIPTION FACTOR-RELATED"/>
    <property type="match status" value="1"/>
</dbReference>
<dbReference type="InterPro" id="IPR001005">
    <property type="entry name" value="SANT/Myb"/>
</dbReference>
<gene>
    <name evidence="5" type="ORF">JRO89_XS06G0003800</name>
</gene>
<keyword evidence="2" id="KW-0804">Transcription</keyword>
<proteinExistence type="predicted"/>
<evidence type="ECO:0000256" key="2">
    <source>
        <dbReference type="ARBA" id="ARBA00023163"/>
    </source>
</evidence>
<dbReference type="Proteomes" id="UP000827721">
    <property type="component" value="Unassembled WGS sequence"/>
</dbReference>
<dbReference type="EMBL" id="JAFEMO010000006">
    <property type="protein sequence ID" value="KAH7568469.1"/>
    <property type="molecule type" value="Genomic_DNA"/>
</dbReference>
<dbReference type="SUPFAM" id="SSF46689">
    <property type="entry name" value="Homeodomain-like"/>
    <property type="match status" value="1"/>
</dbReference>
<evidence type="ECO:0000259" key="4">
    <source>
        <dbReference type="PROSITE" id="PS50090"/>
    </source>
</evidence>
<accession>A0ABQ8HW34</accession>
<keyword evidence="3" id="KW-0539">Nucleus</keyword>
<evidence type="ECO:0000256" key="1">
    <source>
        <dbReference type="ARBA" id="ARBA00023015"/>
    </source>
</evidence>
<dbReference type="InterPro" id="IPR009057">
    <property type="entry name" value="Homeodomain-like_sf"/>
</dbReference>
<evidence type="ECO:0000256" key="3">
    <source>
        <dbReference type="ARBA" id="ARBA00023242"/>
    </source>
</evidence>
<name>A0ABQ8HW34_9ROSI</name>
<evidence type="ECO:0000313" key="5">
    <source>
        <dbReference type="EMBL" id="KAH7568469.1"/>
    </source>
</evidence>
<dbReference type="SMART" id="SM00717">
    <property type="entry name" value="SANT"/>
    <property type="match status" value="1"/>
</dbReference>
<dbReference type="Pfam" id="PF00249">
    <property type="entry name" value="Myb_DNA-binding"/>
    <property type="match status" value="1"/>
</dbReference>
<sequence>MASESESESTWTWKQNKRFENALAIHDEDTADRWHNVAAVVGGGKTVEEVKRRYEKLVEDVKQIEAGLVPLLDYKEISRCRTKAE</sequence>
<dbReference type="PANTHER" id="PTHR43952:SF72">
    <property type="entry name" value="MYB-LIKE DOMAIN-CONTAINING PROTEIN"/>
    <property type="match status" value="1"/>
</dbReference>
<keyword evidence="6" id="KW-1185">Reference proteome</keyword>
<protein>
    <recommendedName>
        <fullName evidence="4">Myb-like domain-containing protein</fullName>
    </recommendedName>
</protein>